<dbReference type="Proteomes" id="UP000314982">
    <property type="component" value="Unassembled WGS sequence"/>
</dbReference>
<feature type="signal peptide" evidence="10">
    <location>
        <begin position="1"/>
        <end position="29"/>
    </location>
</feature>
<organism evidence="12 13">
    <name type="scientific">Hucho hucho</name>
    <name type="common">huchen</name>
    <dbReference type="NCBI Taxonomy" id="62062"/>
    <lineage>
        <taxon>Eukaryota</taxon>
        <taxon>Metazoa</taxon>
        <taxon>Chordata</taxon>
        <taxon>Craniata</taxon>
        <taxon>Vertebrata</taxon>
        <taxon>Euteleostomi</taxon>
        <taxon>Actinopterygii</taxon>
        <taxon>Neopterygii</taxon>
        <taxon>Teleostei</taxon>
        <taxon>Protacanthopterygii</taxon>
        <taxon>Salmoniformes</taxon>
        <taxon>Salmonidae</taxon>
        <taxon>Salmoninae</taxon>
        <taxon>Hucho</taxon>
    </lineage>
</organism>
<evidence type="ECO:0000259" key="11">
    <source>
        <dbReference type="PROSITE" id="PS50268"/>
    </source>
</evidence>
<dbReference type="InterPro" id="IPR020894">
    <property type="entry name" value="Cadherin_CS"/>
</dbReference>
<dbReference type="GO" id="GO:0007156">
    <property type="term" value="P:homophilic cell adhesion via plasma membrane adhesion molecules"/>
    <property type="evidence" value="ECO:0007669"/>
    <property type="project" value="InterPro"/>
</dbReference>
<reference evidence="12" key="3">
    <citation type="submission" date="2025-09" db="UniProtKB">
        <authorList>
            <consortium name="Ensembl"/>
        </authorList>
    </citation>
    <scope>IDENTIFICATION</scope>
</reference>
<feature type="chain" id="PRO_5021339005" description="Cadherin domain-containing protein" evidence="10">
    <location>
        <begin position="30"/>
        <end position="186"/>
    </location>
</feature>
<reference evidence="13" key="1">
    <citation type="submission" date="2018-06" db="EMBL/GenBank/DDBJ databases">
        <title>Genome assembly of Danube salmon.</title>
        <authorList>
            <person name="Macqueen D.J."/>
            <person name="Gundappa M.K."/>
        </authorList>
    </citation>
    <scope>NUCLEOTIDE SEQUENCE [LARGE SCALE GENOMIC DNA]</scope>
</reference>
<dbReference type="CDD" id="cd11304">
    <property type="entry name" value="Cadherin_repeat"/>
    <property type="match status" value="1"/>
</dbReference>
<keyword evidence="6" id="KW-1133">Transmembrane helix</keyword>
<dbReference type="PROSITE" id="PS00232">
    <property type="entry name" value="CADHERIN_1"/>
    <property type="match status" value="1"/>
</dbReference>
<protein>
    <recommendedName>
        <fullName evidence="11">Cadherin domain-containing protein</fullName>
    </recommendedName>
</protein>
<keyword evidence="10" id="KW-0732">Signal</keyword>
<dbReference type="FunFam" id="2.60.40.60:FF:000006">
    <property type="entry name" value="Protocadherin alpha 2"/>
    <property type="match status" value="1"/>
</dbReference>
<dbReference type="GO" id="GO:0005509">
    <property type="term" value="F:calcium ion binding"/>
    <property type="evidence" value="ECO:0007669"/>
    <property type="project" value="UniProtKB-UniRule"/>
</dbReference>
<evidence type="ECO:0000313" key="13">
    <source>
        <dbReference type="Proteomes" id="UP000314982"/>
    </source>
</evidence>
<dbReference type="STRING" id="62062.ENSHHUP00000043635"/>
<evidence type="ECO:0000256" key="4">
    <source>
        <dbReference type="ARBA" id="ARBA00022837"/>
    </source>
</evidence>
<keyword evidence="8" id="KW-0325">Glycoprotein</keyword>
<evidence type="ECO:0000313" key="12">
    <source>
        <dbReference type="Ensembl" id="ENSHHUP00000043635.1"/>
    </source>
</evidence>
<evidence type="ECO:0000256" key="3">
    <source>
        <dbReference type="ARBA" id="ARBA00022737"/>
    </source>
</evidence>
<keyword evidence="13" id="KW-1185">Reference proteome</keyword>
<evidence type="ECO:0000256" key="9">
    <source>
        <dbReference type="PROSITE-ProRule" id="PRU00043"/>
    </source>
</evidence>
<evidence type="ECO:0000256" key="1">
    <source>
        <dbReference type="ARBA" id="ARBA00004167"/>
    </source>
</evidence>
<evidence type="ECO:0000256" key="6">
    <source>
        <dbReference type="ARBA" id="ARBA00022989"/>
    </source>
</evidence>
<keyword evidence="3" id="KW-0677">Repeat</keyword>
<dbReference type="AlphaFoldDB" id="A0A4W5N207"/>
<dbReference type="PRINTS" id="PR00205">
    <property type="entry name" value="CADHERIN"/>
</dbReference>
<dbReference type="Pfam" id="PF08266">
    <property type="entry name" value="Cadherin_2"/>
    <property type="match status" value="1"/>
</dbReference>
<feature type="domain" description="Cadherin" evidence="11">
    <location>
        <begin position="74"/>
        <end position="133"/>
    </location>
</feature>
<keyword evidence="7" id="KW-0472">Membrane</keyword>
<evidence type="ECO:0000256" key="10">
    <source>
        <dbReference type="SAM" id="SignalP"/>
    </source>
</evidence>
<proteinExistence type="predicted"/>
<accession>A0A4W5N207</accession>
<evidence type="ECO:0000256" key="8">
    <source>
        <dbReference type="ARBA" id="ARBA00023180"/>
    </source>
</evidence>
<dbReference type="GO" id="GO:0005886">
    <property type="term" value="C:plasma membrane"/>
    <property type="evidence" value="ECO:0007669"/>
    <property type="project" value="InterPro"/>
</dbReference>
<keyword evidence="5" id="KW-0130">Cell adhesion</keyword>
<dbReference type="InterPro" id="IPR002126">
    <property type="entry name" value="Cadherin-like_dom"/>
</dbReference>
<comment type="subcellular location">
    <subcellularLocation>
        <location evidence="1">Membrane</location>
        <topology evidence="1">Single-pass membrane protein</topology>
    </subcellularLocation>
</comment>
<evidence type="ECO:0000256" key="2">
    <source>
        <dbReference type="ARBA" id="ARBA00022692"/>
    </source>
</evidence>
<dbReference type="InterPro" id="IPR050174">
    <property type="entry name" value="Protocadherin/Cadherin-CA"/>
</dbReference>
<dbReference type="PANTHER" id="PTHR24028">
    <property type="entry name" value="CADHERIN-87A"/>
    <property type="match status" value="1"/>
</dbReference>
<evidence type="ECO:0000256" key="5">
    <source>
        <dbReference type="ARBA" id="ARBA00022889"/>
    </source>
</evidence>
<dbReference type="InterPro" id="IPR013164">
    <property type="entry name" value="Cadherin_N"/>
</dbReference>
<dbReference type="Ensembl" id="ENSHHUT00000045269.1">
    <property type="protein sequence ID" value="ENSHHUP00000043635.1"/>
    <property type="gene ID" value="ENSHHUG00000026771.1"/>
</dbReference>
<reference evidence="12" key="2">
    <citation type="submission" date="2025-08" db="UniProtKB">
        <authorList>
            <consortium name="Ensembl"/>
        </authorList>
    </citation>
    <scope>IDENTIFICATION</scope>
</reference>
<sequence>ITKRMGYRDWRWLALWWHNFFLLWSTIDGQTRYTIPEELKQDSVVGNLAKDLGLGLSEIFDRKLRVASEAGKQYFSVDTGKGELVVNEVIDRDTLCGQSASCVLPLQVVIENPLQLHRIEVEIRDINDNSPTFLTKEQALKIAESTVAGVRFPLESAEDPDCDCCGINKSVLLAPHWVLEIHAVHQ</sequence>
<dbReference type="GeneTree" id="ENSGT00940000164983"/>
<dbReference type="PROSITE" id="PS50268">
    <property type="entry name" value="CADHERIN_2"/>
    <property type="match status" value="1"/>
</dbReference>
<dbReference type="PANTHER" id="PTHR24028:SF236">
    <property type="entry name" value="PROTOCADHERIN GAMMA-C3"/>
    <property type="match status" value="1"/>
</dbReference>
<dbReference type="SUPFAM" id="SSF49313">
    <property type="entry name" value="Cadherin-like"/>
    <property type="match status" value="2"/>
</dbReference>
<dbReference type="GO" id="GO:0009653">
    <property type="term" value="P:anatomical structure morphogenesis"/>
    <property type="evidence" value="ECO:0007669"/>
    <property type="project" value="UniProtKB-ARBA"/>
</dbReference>
<evidence type="ECO:0000256" key="7">
    <source>
        <dbReference type="ARBA" id="ARBA00023136"/>
    </source>
</evidence>
<keyword evidence="2" id="KW-0812">Transmembrane</keyword>
<keyword evidence="4 9" id="KW-0106">Calcium</keyword>
<name>A0A4W5N207_9TELE</name>
<dbReference type="Gene3D" id="2.60.40.60">
    <property type="entry name" value="Cadherins"/>
    <property type="match status" value="1"/>
</dbReference>
<dbReference type="InterPro" id="IPR015919">
    <property type="entry name" value="Cadherin-like_sf"/>
</dbReference>